<keyword evidence="3 6" id="KW-0812">Transmembrane</keyword>
<sequence length="151" mass="16754">MKNKPLVYLAFIILVLGAGLLIGASNIPDEWYRSLAKPAFNPPDWVFAPVWSLLYAIIGLVGARTWLTLRRSMAMRLWFAQLVFNFAWSPAFFGLRDPASAMIIILGLLVSVAAFIAVSWRQDRTAALLFVPYLAWVAFAAALNAAILLLN</sequence>
<evidence type="ECO:0000313" key="8">
    <source>
        <dbReference type="Proteomes" id="UP000295351"/>
    </source>
</evidence>
<dbReference type="RefSeq" id="WP_133033839.1">
    <property type="nucleotide sequence ID" value="NZ_BAABEI010000012.1"/>
</dbReference>
<dbReference type="InterPro" id="IPR038330">
    <property type="entry name" value="TspO/MBR-related_sf"/>
</dbReference>
<feature type="transmembrane region" description="Helical" evidence="6">
    <location>
        <begin position="75"/>
        <end position="93"/>
    </location>
</feature>
<evidence type="ECO:0000256" key="2">
    <source>
        <dbReference type="ARBA" id="ARBA00007524"/>
    </source>
</evidence>
<dbReference type="GO" id="GO:0033013">
    <property type="term" value="P:tetrapyrrole metabolic process"/>
    <property type="evidence" value="ECO:0007669"/>
    <property type="project" value="UniProtKB-ARBA"/>
</dbReference>
<evidence type="ECO:0000256" key="5">
    <source>
        <dbReference type="ARBA" id="ARBA00023136"/>
    </source>
</evidence>
<dbReference type="Pfam" id="PF03073">
    <property type="entry name" value="TspO_MBR"/>
    <property type="match status" value="1"/>
</dbReference>
<evidence type="ECO:0000313" key="7">
    <source>
        <dbReference type="EMBL" id="TCN46443.1"/>
    </source>
</evidence>
<keyword evidence="8" id="KW-1185">Reference proteome</keyword>
<dbReference type="PANTHER" id="PTHR10057:SF0">
    <property type="entry name" value="TRANSLOCATOR PROTEIN"/>
    <property type="match status" value="1"/>
</dbReference>
<gene>
    <name evidence="7" type="ORF">EV665_104116</name>
</gene>
<dbReference type="EMBL" id="SLVX01000004">
    <property type="protein sequence ID" value="TCN46443.1"/>
    <property type="molecule type" value="Genomic_DNA"/>
</dbReference>
<dbReference type="Gene3D" id="1.20.1260.100">
    <property type="entry name" value="TspO/MBR protein"/>
    <property type="match status" value="1"/>
</dbReference>
<comment type="subcellular location">
    <subcellularLocation>
        <location evidence="1">Membrane</location>
        <topology evidence="1">Multi-pass membrane protein</topology>
    </subcellularLocation>
</comment>
<accession>A0A4R2CYP5</accession>
<dbReference type="FunFam" id="1.20.1260.100:FF:000001">
    <property type="entry name" value="translocator protein 2"/>
    <property type="match status" value="1"/>
</dbReference>
<keyword evidence="4 6" id="KW-1133">Transmembrane helix</keyword>
<feature type="transmembrane region" description="Helical" evidence="6">
    <location>
        <begin position="127"/>
        <end position="150"/>
    </location>
</feature>
<feature type="transmembrane region" description="Helical" evidence="6">
    <location>
        <begin position="7"/>
        <end position="25"/>
    </location>
</feature>
<dbReference type="InterPro" id="IPR004307">
    <property type="entry name" value="TspO_MBR"/>
</dbReference>
<protein>
    <submittedName>
        <fullName evidence="7">TspO/MBR related protein</fullName>
    </submittedName>
</protein>
<evidence type="ECO:0000256" key="1">
    <source>
        <dbReference type="ARBA" id="ARBA00004141"/>
    </source>
</evidence>
<reference evidence="7 8" key="1">
    <citation type="submission" date="2019-03" db="EMBL/GenBank/DDBJ databases">
        <title>Genomic Encyclopedia of Type Strains, Phase IV (KMG-IV): sequencing the most valuable type-strain genomes for metagenomic binning, comparative biology and taxonomic classification.</title>
        <authorList>
            <person name="Goeker M."/>
        </authorList>
    </citation>
    <scope>NUCLEOTIDE SEQUENCE [LARGE SCALE GENOMIC DNA]</scope>
    <source>
        <strain evidence="7 8">DSM 18401</strain>
    </source>
</reference>
<dbReference type="Proteomes" id="UP000295351">
    <property type="component" value="Unassembled WGS sequence"/>
</dbReference>
<dbReference type="PIRSF" id="PIRSF005859">
    <property type="entry name" value="PBR"/>
    <property type="match status" value="1"/>
</dbReference>
<comment type="caution">
    <text evidence="7">The sequence shown here is derived from an EMBL/GenBank/DDBJ whole genome shotgun (WGS) entry which is preliminary data.</text>
</comment>
<comment type="similarity">
    <text evidence="2">Belongs to the TspO/BZRP family.</text>
</comment>
<evidence type="ECO:0000256" key="6">
    <source>
        <dbReference type="SAM" id="Phobius"/>
    </source>
</evidence>
<proteinExistence type="inferred from homology"/>
<name>A0A4R2CYP5_SHIGR</name>
<organism evidence="7 8">
    <name type="scientific">Shinella granuli</name>
    <dbReference type="NCBI Taxonomy" id="323621"/>
    <lineage>
        <taxon>Bacteria</taxon>
        <taxon>Pseudomonadati</taxon>
        <taxon>Pseudomonadota</taxon>
        <taxon>Alphaproteobacteria</taxon>
        <taxon>Hyphomicrobiales</taxon>
        <taxon>Rhizobiaceae</taxon>
        <taxon>Shinella</taxon>
    </lineage>
</organism>
<dbReference type="CDD" id="cd15904">
    <property type="entry name" value="TSPO_MBR"/>
    <property type="match status" value="1"/>
</dbReference>
<dbReference type="PANTHER" id="PTHR10057">
    <property type="entry name" value="PERIPHERAL-TYPE BENZODIAZEPINE RECEPTOR"/>
    <property type="match status" value="1"/>
</dbReference>
<dbReference type="AlphaFoldDB" id="A0A4R2CYP5"/>
<feature type="transmembrane region" description="Helical" evidence="6">
    <location>
        <begin position="45"/>
        <end position="63"/>
    </location>
</feature>
<feature type="transmembrane region" description="Helical" evidence="6">
    <location>
        <begin position="99"/>
        <end position="120"/>
    </location>
</feature>
<evidence type="ECO:0000256" key="3">
    <source>
        <dbReference type="ARBA" id="ARBA00022692"/>
    </source>
</evidence>
<keyword evidence="5 6" id="KW-0472">Membrane</keyword>
<dbReference type="GO" id="GO:0016020">
    <property type="term" value="C:membrane"/>
    <property type="evidence" value="ECO:0007669"/>
    <property type="project" value="UniProtKB-SubCell"/>
</dbReference>
<evidence type="ECO:0000256" key="4">
    <source>
        <dbReference type="ARBA" id="ARBA00022989"/>
    </source>
</evidence>